<keyword evidence="3" id="KW-1185">Reference proteome</keyword>
<accession>A0A550BWA2</accession>
<protein>
    <submittedName>
        <fullName evidence="2">Uncharacterized protein</fullName>
    </submittedName>
</protein>
<feature type="region of interest" description="Disordered" evidence="1">
    <location>
        <begin position="103"/>
        <end position="142"/>
    </location>
</feature>
<comment type="caution">
    <text evidence="2">The sequence shown here is derived from an EMBL/GenBank/DDBJ whole genome shotgun (WGS) entry which is preliminary data.</text>
</comment>
<gene>
    <name evidence="2" type="ORF">BD626DRAFT_232036</name>
</gene>
<sequence length="270" mass="30417">MTVGCLRRIQRREATAIVGTEPRGRGLEHAAFPLERCPSGLARPECLLNHDRTYVAHSLLVCAQRPSMQHIQHRIHQRMTLSLDCCLASKLNTSYGTRIGARTRISKTRPKSPSSRTVVERDVKDLPASSPFAPPGDQHERPHKTLIHHKTIIRDVYAFEAIHLQSNDASDQRRIRPSAYRSMSYCKRLHVSHCVRPHVSPARWSLPLPPPNHRRPPYRLRLLSTSGLPPQHVGTASSARRSFFLSTSGLLPQHVGTASSIRRGFFLNTP</sequence>
<evidence type="ECO:0000313" key="3">
    <source>
        <dbReference type="Proteomes" id="UP000320762"/>
    </source>
</evidence>
<reference evidence="2 3" key="1">
    <citation type="journal article" date="2019" name="New Phytol.">
        <title>Comparative genomics reveals unique wood-decay strategies and fruiting body development in the Schizophyllaceae.</title>
        <authorList>
            <person name="Almasi E."/>
            <person name="Sahu N."/>
            <person name="Krizsan K."/>
            <person name="Balint B."/>
            <person name="Kovacs G.M."/>
            <person name="Kiss B."/>
            <person name="Cseklye J."/>
            <person name="Drula E."/>
            <person name="Henrissat B."/>
            <person name="Nagy I."/>
            <person name="Chovatia M."/>
            <person name="Adam C."/>
            <person name="LaButti K."/>
            <person name="Lipzen A."/>
            <person name="Riley R."/>
            <person name="Grigoriev I.V."/>
            <person name="Nagy L.G."/>
        </authorList>
    </citation>
    <scope>NUCLEOTIDE SEQUENCE [LARGE SCALE GENOMIC DNA]</scope>
    <source>
        <strain evidence="2 3">NL-1724</strain>
    </source>
</reference>
<dbReference type="EMBL" id="VDMD01000059">
    <property type="protein sequence ID" value="TRM56811.1"/>
    <property type="molecule type" value="Genomic_DNA"/>
</dbReference>
<name>A0A550BWA2_9AGAR</name>
<evidence type="ECO:0000256" key="1">
    <source>
        <dbReference type="SAM" id="MobiDB-lite"/>
    </source>
</evidence>
<dbReference type="AlphaFoldDB" id="A0A550BWA2"/>
<dbReference type="Proteomes" id="UP000320762">
    <property type="component" value="Unassembled WGS sequence"/>
</dbReference>
<evidence type="ECO:0000313" key="2">
    <source>
        <dbReference type="EMBL" id="TRM56811.1"/>
    </source>
</evidence>
<organism evidence="2 3">
    <name type="scientific">Schizophyllum amplum</name>
    <dbReference type="NCBI Taxonomy" id="97359"/>
    <lineage>
        <taxon>Eukaryota</taxon>
        <taxon>Fungi</taxon>
        <taxon>Dikarya</taxon>
        <taxon>Basidiomycota</taxon>
        <taxon>Agaricomycotina</taxon>
        <taxon>Agaricomycetes</taxon>
        <taxon>Agaricomycetidae</taxon>
        <taxon>Agaricales</taxon>
        <taxon>Schizophyllaceae</taxon>
        <taxon>Schizophyllum</taxon>
    </lineage>
</organism>
<proteinExistence type="predicted"/>